<keyword evidence="3 5" id="KW-0375">Hydrogen ion transport</keyword>
<dbReference type="AlphaFoldDB" id="A0A507FPM2"/>
<evidence type="ECO:0000256" key="4">
    <source>
        <dbReference type="ARBA" id="ARBA00023065"/>
    </source>
</evidence>
<evidence type="ECO:0000313" key="7">
    <source>
        <dbReference type="EMBL" id="TPX77640.1"/>
    </source>
</evidence>
<dbReference type="InterPro" id="IPR016024">
    <property type="entry name" value="ARM-type_fold"/>
</dbReference>
<dbReference type="EMBL" id="QEAP01000017">
    <property type="protein sequence ID" value="TPX77640.1"/>
    <property type="molecule type" value="Genomic_DNA"/>
</dbReference>
<protein>
    <recommendedName>
        <fullName evidence="5">V-type proton ATPase subunit H</fullName>
    </recommendedName>
</protein>
<accession>A0A507FPM2</accession>
<evidence type="ECO:0000256" key="1">
    <source>
        <dbReference type="ARBA" id="ARBA00008613"/>
    </source>
</evidence>
<name>A0A507FPM2_9FUNG</name>
<keyword evidence="4 5" id="KW-0406">Ion transport</keyword>
<comment type="function">
    <text evidence="5">Subunit of the V1 complex of vacuolar(H+)-ATPase (V-ATPase), a multisubunit enzyme composed of a peripheral complex (V1) that hydrolyzes ATP and a membrane integral complex (V0) that translocates protons. V-ATPase is responsible for acidifying and maintaining the pH of intracellular compartments.</text>
</comment>
<dbReference type="GO" id="GO:0046961">
    <property type="term" value="F:proton-transporting ATPase activity, rotational mechanism"/>
    <property type="evidence" value="ECO:0007669"/>
    <property type="project" value="UniProtKB-UniRule"/>
</dbReference>
<dbReference type="InterPro" id="IPR038497">
    <property type="entry name" value="ATPase_V1-cplx_hsu_C_sf"/>
</dbReference>
<evidence type="ECO:0000256" key="5">
    <source>
        <dbReference type="PIRNR" id="PIRNR032184"/>
    </source>
</evidence>
<evidence type="ECO:0000256" key="3">
    <source>
        <dbReference type="ARBA" id="ARBA00022781"/>
    </source>
</evidence>
<dbReference type="PIRSF" id="PIRSF032184">
    <property type="entry name" value="ATPase_V1_H"/>
    <property type="match status" value="1"/>
</dbReference>
<comment type="similarity">
    <text evidence="1 5">Belongs to the V-ATPase H subunit family.</text>
</comment>
<evidence type="ECO:0000256" key="2">
    <source>
        <dbReference type="ARBA" id="ARBA00022448"/>
    </source>
</evidence>
<dbReference type="GO" id="GO:0000221">
    <property type="term" value="C:vacuolar proton-transporting V-type ATPase, V1 domain"/>
    <property type="evidence" value="ECO:0007669"/>
    <property type="project" value="UniProtKB-UniRule"/>
</dbReference>
<feature type="domain" description="ATPase V1 complex subunit H C-terminal" evidence="6">
    <location>
        <begin position="326"/>
        <end position="441"/>
    </location>
</feature>
<sequence>MATPQVQVDEGISIAPVVAGHNKYLEDQTKVIREKTIPWEGYQKAGLITEDELTHIRQFEKNPSEALKEAGETYVTVFLNLLNKLARNDTIYNILVLFEDKIIGFGSHSAILNKLDPNLLFGTFIKLLKKDDDYIQLKSAKIFALLALETAGASLVDPVEVFAWFALKLVDPNPNVVDIAIQILQSILAVPAYRLPFYETPGAMNGLIEAIKNTASNPQMQYQGIYCIWAMSFVEGVAKDIQRGYEIIPLFIDVAKSAIKEKVVRVIFATIKNMLLLAPQENIIPMLGNKLLNLCETLSARKWSDTEISEDLDYIKQELAKNINSLSTFDEYASEVKSGKLDWSPPHLSEQFWKQNASRLSEKDYELVRCLGRLIAANSSTLVLSVAAHDIGQYVKYCPAGKKFVQENGTKTQIMQLMTHEDSDVRYQALLAVQKLMANSWIN</sequence>
<evidence type="ECO:0000259" key="6">
    <source>
        <dbReference type="Pfam" id="PF11698"/>
    </source>
</evidence>
<dbReference type="Proteomes" id="UP000320333">
    <property type="component" value="Unassembled WGS sequence"/>
</dbReference>
<keyword evidence="8" id="KW-1185">Reference proteome</keyword>
<dbReference type="InterPro" id="IPR004908">
    <property type="entry name" value="ATPase_V1-cplx_hsu"/>
</dbReference>
<dbReference type="OrthoDB" id="10263554at2759"/>
<comment type="caution">
    <text evidence="7">The sequence shown here is derived from an EMBL/GenBank/DDBJ whole genome shotgun (WGS) entry which is preliminary data.</text>
</comment>
<dbReference type="InterPro" id="IPR011989">
    <property type="entry name" value="ARM-like"/>
</dbReference>
<dbReference type="STRING" id="246404.A0A507FPM2"/>
<gene>
    <name evidence="7" type="ORF">CcCBS67573_g01124</name>
</gene>
<keyword evidence="2 5" id="KW-0813">Transport</keyword>
<dbReference type="Pfam" id="PF03224">
    <property type="entry name" value="V-ATPase_H_N"/>
    <property type="match status" value="1"/>
</dbReference>
<proteinExistence type="inferred from homology"/>
<reference evidence="7 8" key="1">
    <citation type="journal article" date="2019" name="Sci. Rep.">
        <title>Comparative genomics of chytrid fungi reveal insights into the obligate biotrophic and pathogenic lifestyle of Synchytrium endobioticum.</title>
        <authorList>
            <person name="van de Vossenberg B.T.L.H."/>
            <person name="Warris S."/>
            <person name="Nguyen H.D.T."/>
            <person name="van Gent-Pelzer M.P.E."/>
            <person name="Joly D.L."/>
            <person name="van de Geest H.C."/>
            <person name="Bonants P.J.M."/>
            <person name="Smith D.S."/>
            <person name="Levesque C.A."/>
            <person name="van der Lee T.A.J."/>
        </authorList>
    </citation>
    <scope>NUCLEOTIDE SEQUENCE [LARGE SCALE GENOMIC DNA]</scope>
    <source>
        <strain evidence="7 8">CBS 675.73</strain>
    </source>
</reference>
<dbReference type="PANTHER" id="PTHR10698:SF0">
    <property type="entry name" value="V-TYPE PROTON ATPASE SUBUNIT H"/>
    <property type="match status" value="1"/>
</dbReference>
<dbReference type="Gene3D" id="1.25.10.10">
    <property type="entry name" value="Leucine-rich Repeat Variant"/>
    <property type="match status" value="1"/>
</dbReference>
<dbReference type="GO" id="GO:0000329">
    <property type="term" value="C:fungal-type vacuole membrane"/>
    <property type="evidence" value="ECO:0007669"/>
    <property type="project" value="TreeGrafter"/>
</dbReference>
<organism evidence="7 8">
    <name type="scientific">Chytriomyces confervae</name>
    <dbReference type="NCBI Taxonomy" id="246404"/>
    <lineage>
        <taxon>Eukaryota</taxon>
        <taxon>Fungi</taxon>
        <taxon>Fungi incertae sedis</taxon>
        <taxon>Chytridiomycota</taxon>
        <taxon>Chytridiomycota incertae sedis</taxon>
        <taxon>Chytridiomycetes</taxon>
        <taxon>Chytridiales</taxon>
        <taxon>Chytriomycetaceae</taxon>
        <taxon>Chytriomyces</taxon>
    </lineage>
</organism>
<dbReference type="InterPro" id="IPR011987">
    <property type="entry name" value="ATPase_V1-cplx_hsu_C"/>
</dbReference>
<comment type="subunit">
    <text evidence="5">V-ATPase is a heteromultimeric enzyme made up of two complexes: the ATP-hydrolytic V1 complex and the proton translocation V0 complex.</text>
</comment>
<dbReference type="SUPFAM" id="SSF48371">
    <property type="entry name" value="ARM repeat"/>
    <property type="match status" value="1"/>
</dbReference>
<dbReference type="PANTHER" id="PTHR10698">
    <property type="entry name" value="V-TYPE PROTON ATPASE SUBUNIT H"/>
    <property type="match status" value="1"/>
</dbReference>
<evidence type="ECO:0000313" key="8">
    <source>
        <dbReference type="Proteomes" id="UP000320333"/>
    </source>
</evidence>
<dbReference type="Pfam" id="PF11698">
    <property type="entry name" value="V-ATPase_H_C"/>
    <property type="match status" value="1"/>
</dbReference>
<dbReference type="Gene3D" id="1.25.40.150">
    <property type="entry name" value="V-type ATPase, subunit H, C-terminal domain"/>
    <property type="match status" value="1"/>
</dbReference>